<evidence type="ECO:0000256" key="3">
    <source>
        <dbReference type="ARBA" id="ARBA00023180"/>
    </source>
</evidence>
<reference evidence="8 9" key="1">
    <citation type="submission" date="2021-03" db="EMBL/GenBank/DDBJ databases">
        <title>Paenibacillus artemisicola MWE-103 whole genome sequence.</title>
        <authorList>
            <person name="Ham Y.J."/>
        </authorList>
    </citation>
    <scope>NUCLEOTIDE SEQUENCE [LARGE SCALE GENOMIC DNA]</scope>
    <source>
        <strain evidence="8 9">MWE-103</strain>
    </source>
</reference>
<dbReference type="EMBL" id="JAGGDJ010000058">
    <property type="protein sequence ID" value="MBO7748459.1"/>
    <property type="molecule type" value="Genomic_DNA"/>
</dbReference>
<keyword evidence="1 6" id="KW-0732">Signal</keyword>
<evidence type="ECO:0000256" key="2">
    <source>
        <dbReference type="ARBA" id="ARBA00022737"/>
    </source>
</evidence>
<dbReference type="SUPFAM" id="SSF101898">
    <property type="entry name" value="NHL repeat"/>
    <property type="match status" value="1"/>
</dbReference>
<evidence type="ECO:0000256" key="4">
    <source>
        <dbReference type="PROSITE-ProRule" id="PRU00504"/>
    </source>
</evidence>
<dbReference type="PROSITE" id="PS51125">
    <property type="entry name" value="NHL"/>
    <property type="match status" value="2"/>
</dbReference>
<evidence type="ECO:0000313" key="9">
    <source>
        <dbReference type="Proteomes" id="UP000670947"/>
    </source>
</evidence>
<dbReference type="Gene3D" id="1.25.40.10">
    <property type="entry name" value="Tetratricopeptide repeat domain"/>
    <property type="match status" value="1"/>
</dbReference>
<evidence type="ECO:0000256" key="1">
    <source>
        <dbReference type="ARBA" id="ARBA00022729"/>
    </source>
</evidence>
<keyword evidence="5" id="KW-1133">Transmembrane helix</keyword>
<keyword evidence="5" id="KW-0812">Transmembrane</keyword>
<evidence type="ECO:0000256" key="6">
    <source>
        <dbReference type="SAM" id="SignalP"/>
    </source>
</evidence>
<feature type="repeat" description="NHL" evidence="4">
    <location>
        <begin position="312"/>
        <end position="355"/>
    </location>
</feature>
<dbReference type="CDD" id="cd05819">
    <property type="entry name" value="NHL"/>
    <property type="match status" value="1"/>
</dbReference>
<keyword evidence="5" id="KW-0472">Membrane</keyword>
<gene>
    <name evidence="8" type="ORF">I8J29_30165</name>
</gene>
<dbReference type="PANTHER" id="PTHR10680:SF14">
    <property type="entry name" value="PEPTIDYL-GLYCINE ALPHA-AMIDATING MONOOXYGENASE"/>
    <property type="match status" value="1"/>
</dbReference>
<accession>A0ABS3WJF6</accession>
<dbReference type="RefSeq" id="WP_208851017.1">
    <property type="nucleotide sequence ID" value="NZ_JAGGDJ010000058.1"/>
</dbReference>
<organism evidence="8 9">
    <name type="scientific">Paenibacillus artemisiicola</name>
    <dbReference type="NCBI Taxonomy" id="1172618"/>
    <lineage>
        <taxon>Bacteria</taxon>
        <taxon>Bacillati</taxon>
        <taxon>Bacillota</taxon>
        <taxon>Bacilli</taxon>
        <taxon>Bacillales</taxon>
        <taxon>Paenibacillaceae</taxon>
        <taxon>Paenibacillus</taxon>
    </lineage>
</organism>
<dbReference type="InterPro" id="IPR013658">
    <property type="entry name" value="SGL"/>
</dbReference>
<feature type="transmembrane region" description="Helical" evidence="5">
    <location>
        <begin position="438"/>
        <end position="461"/>
    </location>
</feature>
<dbReference type="SUPFAM" id="SSF48452">
    <property type="entry name" value="TPR-like"/>
    <property type="match status" value="1"/>
</dbReference>
<dbReference type="Proteomes" id="UP000670947">
    <property type="component" value="Unassembled WGS sequence"/>
</dbReference>
<name>A0ABS3WJF6_9BACL</name>
<proteinExistence type="predicted"/>
<dbReference type="InterPro" id="IPR011042">
    <property type="entry name" value="6-blade_b-propeller_TolB-like"/>
</dbReference>
<feature type="domain" description="SMP-30/Gluconolactonase/LRE-like region" evidence="7">
    <location>
        <begin position="73"/>
        <end position="146"/>
    </location>
</feature>
<dbReference type="InterPro" id="IPR011990">
    <property type="entry name" value="TPR-like_helical_dom_sf"/>
</dbReference>
<protein>
    <submittedName>
        <fullName evidence="8">NHL repeat-containing protein</fullName>
    </submittedName>
</protein>
<keyword evidence="3" id="KW-0325">Glycoprotein</keyword>
<dbReference type="Pfam" id="PF08450">
    <property type="entry name" value="SGL"/>
    <property type="match status" value="1"/>
</dbReference>
<dbReference type="PANTHER" id="PTHR10680">
    <property type="entry name" value="PEPTIDYL-GLYCINE ALPHA-AMIDATING MONOOXYGENASE"/>
    <property type="match status" value="1"/>
</dbReference>
<keyword evidence="2" id="KW-0677">Repeat</keyword>
<keyword evidence="9" id="KW-1185">Reference proteome</keyword>
<dbReference type="InterPro" id="IPR001258">
    <property type="entry name" value="NHL_repeat"/>
</dbReference>
<dbReference type="Gene3D" id="2.40.10.500">
    <property type="match status" value="1"/>
</dbReference>
<feature type="chain" id="PRO_5045402699" evidence="6">
    <location>
        <begin position="25"/>
        <end position="473"/>
    </location>
</feature>
<feature type="signal peptide" evidence="6">
    <location>
        <begin position="1"/>
        <end position="24"/>
    </location>
</feature>
<sequence length="473" mass="53019">MHKRIAAAVLGCLLLLAGGLPAYALPQMSYTIDPMYGYRIPIPLTYTVDTVVLDVGEPGLNKPNDLFIDGSGNLYVADTDNNRIVKLSGDGKVLGIFGKEQGVKLNKPNGIFVDETGDMFVADTGSGKVIHLGPDGKLVEEFVKPESSLLSPDLEFAPDKVILDRRGYIYVLNKNDFSGFMMIDAMNRFRGYIGANRVPFDWKKLLIRVLATPEQREQLNNAVPPQNANLTLDEKGFIYTPTVLIDADQIKKFNAMGENIYKKAAFGQSSIESGTLEQPYFVDLAVDQFGVINALDAMSRKIYQYDQEGNLLAVFGGQGDVKSRFEYPISIVTDKTGKVYVLDRDRGNIQIFKPTRFADLIHQASQLHYNGRYQEALGPWKQVLAIDENYPLAHRGVAKALMKEEKWKDAMKEFKLGEDQDGYSKAFAEYRHEMMRKYLGWLIVAAALIVYAAYLLVKGLIRVTNTVIRRYGY</sequence>
<dbReference type="Gene3D" id="2.120.10.30">
    <property type="entry name" value="TolB, C-terminal domain"/>
    <property type="match status" value="1"/>
</dbReference>
<feature type="repeat" description="NHL" evidence="4">
    <location>
        <begin position="56"/>
        <end position="90"/>
    </location>
</feature>
<evidence type="ECO:0000256" key="5">
    <source>
        <dbReference type="SAM" id="Phobius"/>
    </source>
</evidence>
<evidence type="ECO:0000313" key="8">
    <source>
        <dbReference type="EMBL" id="MBO7748459.1"/>
    </source>
</evidence>
<evidence type="ECO:0000259" key="7">
    <source>
        <dbReference type="Pfam" id="PF08450"/>
    </source>
</evidence>
<comment type="caution">
    <text evidence="8">The sequence shown here is derived from an EMBL/GenBank/DDBJ whole genome shotgun (WGS) entry which is preliminary data.</text>
</comment>